<dbReference type="FunFam" id="1.10.630.10:FF:000018">
    <property type="entry name" value="Cytochrome P450 monooxygenase"/>
    <property type="match status" value="1"/>
</dbReference>
<dbReference type="InterPro" id="IPR036396">
    <property type="entry name" value="Cyt_P450_sf"/>
</dbReference>
<evidence type="ECO:0000313" key="20">
    <source>
        <dbReference type="Proteomes" id="UP000005442"/>
    </source>
</evidence>
<keyword evidence="12" id="KW-0753">Steroid metabolism</keyword>
<evidence type="ECO:0000256" key="18">
    <source>
        <dbReference type="RuleBase" id="RU000461"/>
    </source>
</evidence>
<keyword evidence="6" id="KW-0442">Lipid degradation</keyword>
<evidence type="ECO:0000256" key="10">
    <source>
        <dbReference type="ARBA" id="ARBA00023098"/>
    </source>
</evidence>
<comment type="similarity">
    <text evidence="2 18">Belongs to the cytochrome P450 family.</text>
</comment>
<dbReference type="PANTHER" id="PTHR46696">
    <property type="entry name" value="P450, PUTATIVE (EUROFUNG)-RELATED"/>
    <property type="match status" value="1"/>
</dbReference>
<dbReference type="GO" id="GO:0036199">
    <property type="term" value="F:cholest-4-en-3-one 26-monooxygenase activity"/>
    <property type="evidence" value="ECO:0007669"/>
    <property type="project" value="TreeGrafter"/>
</dbReference>
<dbReference type="KEGG" id="mrh:MycrhN_6245"/>
<dbReference type="EMBL" id="CP003169">
    <property type="protein sequence ID" value="AEV76703.1"/>
    <property type="molecule type" value="Genomic_DNA"/>
</dbReference>
<dbReference type="PRINTS" id="PR00359">
    <property type="entry name" value="BP450"/>
</dbReference>
<keyword evidence="11" id="KW-1207">Sterol metabolism</keyword>
<protein>
    <recommendedName>
        <fullName evidence="14">Steroid C26-monooxygenase</fullName>
    </recommendedName>
    <alternativeName>
        <fullName evidence="15">Cholest-4-en-3-one C26-monooxygenase</fullName>
    </alternativeName>
    <alternativeName>
        <fullName evidence="17">Cholesterol C26-monooxygenase</fullName>
    </alternativeName>
    <alternativeName>
        <fullName evidence="16">Steroid C27-monooxygenase</fullName>
    </alternativeName>
</protein>
<dbReference type="GO" id="GO:0008395">
    <property type="term" value="F:steroid hydroxylase activity"/>
    <property type="evidence" value="ECO:0007669"/>
    <property type="project" value="TreeGrafter"/>
</dbReference>
<dbReference type="GO" id="GO:0006707">
    <property type="term" value="P:cholesterol catabolic process"/>
    <property type="evidence" value="ECO:0007669"/>
    <property type="project" value="TreeGrafter"/>
</dbReference>
<dbReference type="InterPro" id="IPR017972">
    <property type="entry name" value="Cyt_P450_CS"/>
</dbReference>
<evidence type="ECO:0000256" key="4">
    <source>
        <dbReference type="ARBA" id="ARBA00022617"/>
    </source>
</evidence>
<keyword evidence="4 18" id="KW-0349">Heme</keyword>
<evidence type="ECO:0000256" key="5">
    <source>
        <dbReference type="ARBA" id="ARBA00022723"/>
    </source>
</evidence>
<evidence type="ECO:0000256" key="14">
    <source>
        <dbReference type="ARBA" id="ARBA00070775"/>
    </source>
</evidence>
<evidence type="ECO:0000256" key="12">
    <source>
        <dbReference type="ARBA" id="ARBA00023221"/>
    </source>
</evidence>
<keyword evidence="10" id="KW-0443">Lipid metabolism</keyword>
<evidence type="ECO:0000256" key="3">
    <source>
        <dbReference type="ARBA" id="ARBA00022548"/>
    </source>
</evidence>
<evidence type="ECO:0000256" key="13">
    <source>
        <dbReference type="ARBA" id="ARBA00049645"/>
    </source>
</evidence>
<accession>G8RUW3</accession>
<dbReference type="PATRIC" id="fig|710685.3.peg.6272"/>
<evidence type="ECO:0000256" key="6">
    <source>
        <dbReference type="ARBA" id="ARBA00022963"/>
    </source>
</evidence>
<evidence type="ECO:0000256" key="9">
    <source>
        <dbReference type="ARBA" id="ARBA00023033"/>
    </source>
</evidence>
<dbReference type="Proteomes" id="UP000005442">
    <property type="component" value="Chromosome"/>
</dbReference>
<evidence type="ECO:0000313" key="19">
    <source>
        <dbReference type="EMBL" id="AEV76703.1"/>
    </source>
</evidence>
<keyword evidence="8 18" id="KW-0408">Iron</keyword>
<evidence type="ECO:0000256" key="1">
    <source>
        <dbReference type="ARBA" id="ARBA00001971"/>
    </source>
</evidence>
<evidence type="ECO:0000256" key="8">
    <source>
        <dbReference type="ARBA" id="ARBA00023004"/>
    </source>
</evidence>
<gene>
    <name evidence="19" type="ordered locus">MycrhN_6245</name>
</gene>
<dbReference type="Gene3D" id="1.10.630.10">
    <property type="entry name" value="Cytochrome P450"/>
    <property type="match status" value="1"/>
</dbReference>
<name>G8RUW3_MYCRN</name>
<evidence type="ECO:0000256" key="15">
    <source>
        <dbReference type="ARBA" id="ARBA00079588"/>
    </source>
</evidence>
<keyword evidence="3" id="KW-0153">Cholesterol metabolism</keyword>
<proteinExistence type="inferred from homology"/>
<dbReference type="HOGENOM" id="CLU_033716_0_2_11"/>
<dbReference type="eggNOG" id="COG2124">
    <property type="taxonomic scope" value="Bacteria"/>
</dbReference>
<comment type="cofactor">
    <cofactor evidence="1">
        <name>heme</name>
        <dbReference type="ChEBI" id="CHEBI:30413"/>
    </cofactor>
</comment>
<keyword evidence="5 18" id="KW-0479">Metal-binding</keyword>
<dbReference type="GO" id="GO:0020037">
    <property type="term" value="F:heme binding"/>
    <property type="evidence" value="ECO:0007669"/>
    <property type="project" value="InterPro"/>
</dbReference>
<reference evidence="19 20" key="1">
    <citation type="submission" date="2011-12" db="EMBL/GenBank/DDBJ databases">
        <title>Complete sequence of Mycobacterium rhodesiae NBB3.</title>
        <authorList>
            <consortium name="US DOE Joint Genome Institute"/>
            <person name="Lucas S."/>
            <person name="Han J."/>
            <person name="Lapidus A."/>
            <person name="Cheng J.-F."/>
            <person name="Goodwin L."/>
            <person name="Pitluck S."/>
            <person name="Peters L."/>
            <person name="Mikhailova N."/>
            <person name="Gu W."/>
            <person name="Detter J.C."/>
            <person name="Han C."/>
            <person name="Tapia R."/>
            <person name="Land M."/>
            <person name="Hauser L."/>
            <person name="Kyrpides N."/>
            <person name="Ivanova N."/>
            <person name="Pagani I."/>
            <person name="Mattes T."/>
            <person name="Holmes A."/>
            <person name="Rutledge P."/>
            <person name="Paulsen I."/>
            <person name="Coleman N."/>
            <person name="Woyke T."/>
        </authorList>
    </citation>
    <scope>NUCLEOTIDE SEQUENCE [LARGE SCALE GENOMIC DNA]</scope>
    <source>
        <strain evidence="19 20">NBB3</strain>
    </source>
</reference>
<dbReference type="SUPFAM" id="SSF48264">
    <property type="entry name" value="Cytochrome P450"/>
    <property type="match status" value="1"/>
</dbReference>
<dbReference type="InterPro" id="IPR001128">
    <property type="entry name" value="Cyt_P450"/>
</dbReference>
<keyword evidence="7 18" id="KW-0560">Oxidoreductase</keyword>
<keyword evidence="9 18" id="KW-0503">Monooxygenase</keyword>
<comment type="pathway">
    <text evidence="13">Steroid metabolism; cholesterol degradation.</text>
</comment>
<sequence>MTADNPYSRCVTYRVKVDPYYDPFDFEIDDDPYPVWKQLRDEAPLYHNEKYGFYALSRHSDVARELVNWQDYRSGRGTVIEVLLNRIEVPPGIILFEDPPIHDLHRRLLSGVFTPRRMAAIEPLAREFCRRSLEPLADADRFDFIADLGAWMPMRTIGYLLGIPEDKQVAIRQKSDKLLELSEDGPGDVAADMLTNSGSMLEEFIDWRYDHPSDDLMTDLVNAELEEPDGTRRRLTRGEVLTYTSTVVGAGNETTTRLIGFAGQLLSDHPDQRRALAADFSLIPNAVEEVLRFEAPSPVQARYVARDVEHYGQTVPEGSVMLLLNGSANRDERQFPDADTFDIHRRGAHLSFGHGIHFCLGAALARVQAKVALEEVLTRWPDWEVDYTRAKRAHTTSVRGWASLPVRV</sequence>
<evidence type="ECO:0000256" key="17">
    <source>
        <dbReference type="ARBA" id="ARBA00083909"/>
    </source>
</evidence>
<dbReference type="Pfam" id="PF00067">
    <property type="entry name" value="p450"/>
    <property type="match status" value="1"/>
</dbReference>
<organism evidence="19 20">
    <name type="scientific">Mycolicibacterium rhodesiae (strain NBB3)</name>
    <name type="common">Mycobacterium rhodesiae</name>
    <dbReference type="NCBI Taxonomy" id="710685"/>
    <lineage>
        <taxon>Bacteria</taxon>
        <taxon>Bacillati</taxon>
        <taxon>Actinomycetota</taxon>
        <taxon>Actinomycetes</taxon>
        <taxon>Mycobacteriales</taxon>
        <taxon>Mycobacteriaceae</taxon>
        <taxon>Mycolicibacterium</taxon>
    </lineage>
</organism>
<dbReference type="PROSITE" id="PS00086">
    <property type="entry name" value="CYTOCHROME_P450"/>
    <property type="match status" value="1"/>
</dbReference>
<evidence type="ECO:0000256" key="11">
    <source>
        <dbReference type="ARBA" id="ARBA00023166"/>
    </source>
</evidence>
<evidence type="ECO:0000256" key="7">
    <source>
        <dbReference type="ARBA" id="ARBA00023002"/>
    </source>
</evidence>
<dbReference type="PANTHER" id="PTHR46696:SF4">
    <property type="entry name" value="BIOTIN BIOSYNTHESIS CYTOCHROME P450"/>
    <property type="match status" value="1"/>
</dbReference>
<dbReference type="GO" id="GO:0005506">
    <property type="term" value="F:iron ion binding"/>
    <property type="evidence" value="ECO:0007669"/>
    <property type="project" value="InterPro"/>
</dbReference>
<evidence type="ECO:0000256" key="16">
    <source>
        <dbReference type="ARBA" id="ARBA00082981"/>
    </source>
</evidence>
<dbReference type="AlphaFoldDB" id="G8RUW3"/>
<evidence type="ECO:0000256" key="2">
    <source>
        <dbReference type="ARBA" id="ARBA00010617"/>
    </source>
</evidence>
<keyword evidence="20" id="KW-1185">Reference proteome</keyword>
<dbReference type="CDD" id="cd11078">
    <property type="entry name" value="CYP130-like"/>
    <property type="match status" value="1"/>
</dbReference>
<dbReference type="InterPro" id="IPR002397">
    <property type="entry name" value="Cyt_P450_B"/>
</dbReference>
<dbReference type="STRING" id="710685.MycrhN_6245"/>